<keyword evidence="4" id="KW-1185">Reference proteome</keyword>
<feature type="domain" description="Polysaccharide biosynthesis enzyme WcbI" evidence="2">
    <location>
        <begin position="106"/>
        <end position="305"/>
    </location>
</feature>
<accession>H5UPY3</accession>
<name>H5UPY3_9MICO</name>
<feature type="region of interest" description="Disordered" evidence="1">
    <location>
        <begin position="1"/>
        <end position="78"/>
    </location>
</feature>
<proteinExistence type="predicted"/>
<dbReference type="InterPro" id="IPR041307">
    <property type="entry name" value="WcbI"/>
</dbReference>
<reference evidence="3 4" key="1">
    <citation type="submission" date="2012-02" db="EMBL/GenBank/DDBJ databases">
        <title>Whole genome shotgun sequence of Mobilicoccus pelagius NBRC 104925.</title>
        <authorList>
            <person name="Yoshida Y."/>
            <person name="Hosoyama A."/>
            <person name="Tsuchikane K."/>
            <person name="Katsumata H."/>
            <person name="Yamazaki S."/>
            <person name="Fujita N."/>
        </authorList>
    </citation>
    <scope>NUCLEOTIDE SEQUENCE [LARGE SCALE GENOMIC DNA]</scope>
    <source>
        <strain evidence="3 4">NBRC 104925</strain>
    </source>
</reference>
<comment type="caution">
    <text evidence="3">The sequence shown here is derived from an EMBL/GenBank/DDBJ whole genome shotgun (WGS) entry which is preliminary data.</text>
</comment>
<evidence type="ECO:0000313" key="3">
    <source>
        <dbReference type="EMBL" id="GAB47788.1"/>
    </source>
</evidence>
<evidence type="ECO:0000259" key="2">
    <source>
        <dbReference type="Pfam" id="PF18588"/>
    </source>
</evidence>
<sequence length="384" mass="39597">MGGPCAGCRTVVGSGEERVADGTENHVDRTLTMTTPPSSPTSIPGNIPVIPDGSDGSDGSGSPGGPASSAAGGGAAAREAASPRRLHYGAFYGLELLPEDDGRPLAIVLGNCQAESIRVLLGDGPAAATRSVRVPPVFELAEDDLPHLARLLAEVDVLVAQPVRDDYRGLPLGTAQVARGLPDGARVVRIPPLRYAGLYPRHVIVRSGPAGEAGDPPVAPYHDLATAALAAGRAPLGPVPEVGVRAIAAESVAQVELRERRHDTVVASDLLVPAGVDAAHTINHPGNTVLLGLAARVLDHLALSGEVVDPGRTLLRSILAPVLPETCRALGLPTDAAREAWSINGTTVADEEIRDRHLDWYAAHPGLAEHVLDARADTLAHLGG</sequence>
<dbReference type="AlphaFoldDB" id="H5UPY3"/>
<evidence type="ECO:0000313" key="4">
    <source>
        <dbReference type="Proteomes" id="UP000004367"/>
    </source>
</evidence>
<dbReference type="eggNOG" id="ENOG502ZCJ8">
    <property type="taxonomic scope" value="Bacteria"/>
</dbReference>
<dbReference type="STRING" id="1089455.MOPEL_029_00670"/>
<dbReference type="Gene3D" id="3.40.50.12080">
    <property type="match status" value="1"/>
</dbReference>
<gene>
    <name evidence="3" type="ORF">MOPEL_029_00670</name>
</gene>
<dbReference type="Pfam" id="PF18588">
    <property type="entry name" value="WcbI"/>
    <property type="match status" value="1"/>
</dbReference>
<dbReference type="Proteomes" id="UP000004367">
    <property type="component" value="Unassembled WGS sequence"/>
</dbReference>
<feature type="compositionally biased region" description="Basic and acidic residues" evidence="1">
    <location>
        <begin position="15"/>
        <end position="29"/>
    </location>
</feature>
<dbReference type="EMBL" id="BAFE01000027">
    <property type="protein sequence ID" value="GAB47788.1"/>
    <property type="molecule type" value="Genomic_DNA"/>
</dbReference>
<protein>
    <recommendedName>
        <fullName evidence="2">Polysaccharide biosynthesis enzyme WcbI domain-containing protein</fullName>
    </recommendedName>
</protein>
<evidence type="ECO:0000256" key="1">
    <source>
        <dbReference type="SAM" id="MobiDB-lite"/>
    </source>
</evidence>
<organism evidence="3 4">
    <name type="scientific">Mobilicoccus pelagius NBRC 104925</name>
    <dbReference type="NCBI Taxonomy" id="1089455"/>
    <lineage>
        <taxon>Bacteria</taxon>
        <taxon>Bacillati</taxon>
        <taxon>Actinomycetota</taxon>
        <taxon>Actinomycetes</taxon>
        <taxon>Micrococcales</taxon>
        <taxon>Dermatophilaceae</taxon>
        <taxon>Mobilicoccus</taxon>
    </lineage>
</organism>